<dbReference type="InterPro" id="IPR000182">
    <property type="entry name" value="GNAT_dom"/>
</dbReference>
<sequence>MCYCNGPIDELGVEAMQQCVQCSQWYHFNHLKSPTRPKLWLLSDHFWNFICSKCSPGGVEKMERLSLSWVQLVQLILYNFIRHQNLQQKYSHHPYINNELNTASKSNNVKGDHIYFRWKEDICRIIDGYWNEVCPDRQRSPTWNNTVASALSTNSKIFLSGTVIFEIGGWWSLHTVAPPDASNQSIKKAIVRSKKVAPSPRKQTPTRPSKATPTPTPTKKGSSSKNIFAKMQGDGLSTDSDDISSLSSLSDIENQTPPKLPSKRPSSSMKTPPGKIPSTSHTQANYESDTSSLTRKFTSSPSPLSGSPSPKRVDTLLNSDFSPPRRALDQAVSQLFKSIEKRNKKIDFKSNNSTDSTITLPMINEAKAKSVGSVSGLEGDSYDMEEMPKKVYKFCENDSDPETGTNLLITKENGSDEEAQSDEELEFMDAQKEWETMMKLSHSSYPLPTAANQMLRRLQVRRTHRQMNRQLLDIDDRVNDYLYNLPTELSQCPSPSSQCTTEIFDQNGDENNSERELSAYELQQKLKYYKIEATPYKHSFASRIYGNLSYLNPNIYHSLKSSVYNLNQPLKPLLRREFHYTKIPPRMQLLQSIELFGKSMDELNNLDPNIYTHSVPIDFCYFQLGHLDQVNELLCRSFWPGINISDALDFPEFTVIALYKKLVIGCAFMTPEGYITYIAVSEGWKGIGIGKFMLYHLIQTAGKGQDITLHVSANNPAMIMYQKFGFKPEQFLINFYDKYLPQDSKLCKNSLLIRLRQK</sequence>
<evidence type="ECO:0000259" key="2">
    <source>
        <dbReference type="PROSITE" id="PS51186"/>
    </source>
</evidence>
<evidence type="ECO:0000313" key="4">
    <source>
        <dbReference type="Proteomes" id="UP000070444"/>
    </source>
</evidence>
<protein>
    <recommendedName>
        <fullName evidence="2">N-acetyltransferase domain-containing protein</fullName>
    </recommendedName>
</protein>
<keyword evidence="4" id="KW-1185">Reference proteome</keyword>
<name>A0A137P321_CONC2</name>
<reference evidence="3 4" key="1">
    <citation type="journal article" date="2015" name="Genome Biol. Evol.">
        <title>Phylogenomic analyses indicate that early fungi evolved digesting cell walls of algal ancestors of land plants.</title>
        <authorList>
            <person name="Chang Y."/>
            <person name="Wang S."/>
            <person name="Sekimoto S."/>
            <person name="Aerts A.L."/>
            <person name="Choi C."/>
            <person name="Clum A."/>
            <person name="LaButti K.M."/>
            <person name="Lindquist E.A."/>
            <person name="Yee Ngan C."/>
            <person name="Ohm R.A."/>
            <person name="Salamov A.A."/>
            <person name="Grigoriev I.V."/>
            <person name="Spatafora J.W."/>
            <person name="Berbee M.L."/>
        </authorList>
    </citation>
    <scope>NUCLEOTIDE SEQUENCE [LARGE SCALE GENOMIC DNA]</scope>
    <source>
        <strain evidence="3 4">NRRL 28638</strain>
    </source>
</reference>
<gene>
    <name evidence="3" type="ORF">CONCODRAFT_85896</name>
</gene>
<dbReference type="SUPFAM" id="SSF55729">
    <property type="entry name" value="Acyl-CoA N-acyltransferases (Nat)"/>
    <property type="match status" value="1"/>
</dbReference>
<dbReference type="Pfam" id="PF13508">
    <property type="entry name" value="Acetyltransf_7"/>
    <property type="match status" value="1"/>
</dbReference>
<feature type="compositionally biased region" description="Low complexity" evidence="1">
    <location>
        <begin position="299"/>
        <end position="310"/>
    </location>
</feature>
<dbReference type="GO" id="GO:0016747">
    <property type="term" value="F:acyltransferase activity, transferring groups other than amino-acyl groups"/>
    <property type="evidence" value="ECO:0007669"/>
    <property type="project" value="InterPro"/>
</dbReference>
<feature type="compositionally biased region" description="Polar residues" evidence="1">
    <location>
        <begin position="277"/>
        <end position="298"/>
    </location>
</feature>
<dbReference type="SUPFAM" id="SSF57903">
    <property type="entry name" value="FYVE/PHD zinc finger"/>
    <property type="match status" value="1"/>
</dbReference>
<organism evidence="3 4">
    <name type="scientific">Conidiobolus coronatus (strain ATCC 28846 / CBS 209.66 / NRRL 28638)</name>
    <name type="common">Delacroixia coronata</name>
    <dbReference type="NCBI Taxonomy" id="796925"/>
    <lineage>
        <taxon>Eukaryota</taxon>
        <taxon>Fungi</taxon>
        <taxon>Fungi incertae sedis</taxon>
        <taxon>Zoopagomycota</taxon>
        <taxon>Entomophthoromycotina</taxon>
        <taxon>Entomophthoromycetes</taxon>
        <taxon>Entomophthorales</taxon>
        <taxon>Ancylistaceae</taxon>
        <taxon>Conidiobolus</taxon>
    </lineage>
</organism>
<dbReference type="EMBL" id="KQ964535">
    <property type="protein sequence ID" value="KXN69426.1"/>
    <property type="molecule type" value="Genomic_DNA"/>
</dbReference>
<dbReference type="Gene3D" id="3.40.630.30">
    <property type="match status" value="1"/>
</dbReference>
<dbReference type="PROSITE" id="PS51186">
    <property type="entry name" value="GNAT"/>
    <property type="match status" value="1"/>
</dbReference>
<dbReference type="Gene3D" id="3.90.980.20">
    <property type="match status" value="1"/>
</dbReference>
<dbReference type="Proteomes" id="UP000070444">
    <property type="component" value="Unassembled WGS sequence"/>
</dbReference>
<proteinExistence type="predicted"/>
<evidence type="ECO:0000256" key="1">
    <source>
        <dbReference type="SAM" id="MobiDB-lite"/>
    </source>
</evidence>
<dbReference type="AlphaFoldDB" id="A0A137P321"/>
<evidence type="ECO:0000313" key="3">
    <source>
        <dbReference type="EMBL" id="KXN69426.1"/>
    </source>
</evidence>
<accession>A0A137P321</accession>
<dbReference type="InterPro" id="IPR016181">
    <property type="entry name" value="Acyl_CoA_acyltransferase"/>
</dbReference>
<dbReference type="OrthoDB" id="4080456at2759"/>
<dbReference type="OMA" id="PRRNWPW"/>
<feature type="region of interest" description="Disordered" evidence="1">
    <location>
        <begin position="191"/>
        <end position="322"/>
    </location>
</feature>
<dbReference type="STRING" id="796925.A0A137P321"/>
<feature type="compositionally biased region" description="Low complexity" evidence="1">
    <location>
        <begin position="233"/>
        <end position="252"/>
    </location>
</feature>
<dbReference type="CDD" id="cd04301">
    <property type="entry name" value="NAT_SF"/>
    <property type="match status" value="1"/>
</dbReference>
<feature type="compositionally biased region" description="Low complexity" evidence="1">
    <location>
        <begin position="205"/>
        <end position="225"/>
    </location>
</feature>
<feature type="domain" description="N-acetyltransferase" evidence="2">
    <location>
        <begin position="617"/>
        <end position="743"/>
    </location>
</feature>
<dbReference type="InterPro" id="IPR011011">
    <property type="entry name" value="Znf_FYVE_PHD"/>
</dbReference>